<dbReference type="InterPro" id="IPR037026">
    <property type="entry name" value="Vgr_OB-fold_dom_sf"/>
</dbReference>
<dbReference type="Gene3D" id="2.40.50.230">
    <property type="entry name" value="Gp5 N-terminal domain"/>
    <property type="match status" value="1"/>
</dbReference>
<accession>A0ABS8MF59</accession>
<protein>
    <submittedName>
        <fullName evidence="2">Phage baseplate assembly protein V</fullName>
    </submittedName>
</protein>
<dbReference type="InterPro" id="IPR006531">
    <property type="entry name" value="Gp5/Vgr_OB"/>
</dbReference>
<evidence type="ECO:0000313" key="3">
    <source>
        <dbReference type="Proteomes" id="UP001430679"/>
    </source>
</evidence>
<organism evidence="2 3">
    <name type="scientific">Flavobacterium piscisymbiosum</name>
    <dbReference type="NCBI Taxonomy" id="2893753"/>
    <lineage>
        <taxon>Bacteria</taxon>
        <taxon>Pseudomonadati</taxon>
        <taxon>Bacteroidota</taxon>
        <taxon>Flavobacteriia</taxon>
        <taxon>Flavobacteriales</taxon>
        <taxon>Flavobacteriaceae</taxon>
        <taxon>Flavobacterium</taxon>
    </lineage>
</organism>
<dbReference type="Gene3D" id="3.55.50.10">
    <property type="entry name" value="Baseplate protein-like domains"/>
    <property type="match status" value="1"/>
</dbReference>
<sequence>MKQENLSFGIGGKEVSHFTSIELYQSINNHHKFTIKVPHSVIEKPRAYAIENAQHWLGKTLHIVLGNKNNFLGIITNIQFSQEQDQVGSQIILSGFSKTILLESGKKLHSWEDIDLQEMIKGIIKNATEEKLQNEIVPEYTSKISYQTQYMETDFQYIQRLAKQYNEWLYYDGEKLFFGKPPKKWESINLTFGKDLLALDMTIQAIPIQFSAFTYNDDINQLYQAQTDKTVEGLSKLGNQVLEISHDLYSTASFEYGNLPTGYDMHLEQNLKKRQESTMADANYIIATSRNNKLKIGTIINIDALEEIDINTAHLSGLDVTKNNYRNQGIGQYIITEITHLATDIGEYSNKFKALSASIKKLPEPQITFPQAQMQQAKVVDNADPRGKGRVRVKMLWQQGKLQKTPWLRVMTPDAGSSGLVDSNRGLVFIPEIGDDVIVGFRYNDPNRPFIMGNLFNGQTAAGGKLNNNIKSIYTKSGHRIVFDDTDENGKITIQDQKGNQFHIDSANDTIDIEALSIINLKAKNINLIASENITMSAEKNINMNAKESMFLFGTKQVIVHSDKYVDIESFEDLQLTAKETNLKSTDLLDLTAKKMNIGSQTDLLLSGDEVVLNGVEKIEIKSPDINEVSSTATFPFKERVVEKEIREEMQLKTNK</sequence>
<dbReference type="EMBL" id="JAJJMM010000001">
    <property type="protein sequence ID" value="MCC9064127.1"/>
    <property type="molecule type" value="Genomic_DNA"/>
</dbReference>
<proteinExistence type="predicted"/>
<name>A0ABS8MF59_9FLAO</name>
<reference evidence="2" key="1">
    <citation type="submission" date="2021-11" db="EMBL/GenBank/DDBJ databases">
        <title>Description of novel Flavobacterium species.</title>
        <authorList>
            <person name="Saticioglu I.B."/>
            <person name="Ay H."/>
            <person name="Altun S."/>
            <person name="Duman M."/>
        </authorList>
    </citation>
    <scope>NUCLEOTIDE SEQUENCE</scope>
    <source>
        <strain evidence="2">F-30</strain>
    </source>
</reference>
<comment type="caution">
    <text evidence="2">The sequence shown here is derived from an EMBL/GenBank/DDBJ whole genome shotgun (WGS) entry which is preliminary data.</text>
</comment>
<dbReference type="Proteomes" id="UP001430679">
    <property type="component" value="Unassembled WGS sequence"/>
</dbReference>
<evidence type="ECO:0000259" key="1">
    <source>
        <dbReference type="Pfam" id="PF04717"/>
    </source>
</evidence>
<evidence type="ECO:0000313" key="2">
    <source>
        <dbReference type="EMBL" id="MCC9064127.1"/>
    </source>
</evidence>
<gene>
    <name evidence="2" type="ORF">LNP81_14095</name>
</gene>
<dbReference type="SUPFAM" id="SSF69255">
    <property type="entry name" value="gp5 N-terminal domain-like"/>
    <property type="match status" value="1"/>
</dbReference>
<dbReference type="RefSeq" id="WP_230036838.1">
    <property type="nucleotide sequence ID" value="NZ_JAJJMM010000001.1"/>
</dbReference>
<dbReference type="SUPFAM" id="SSF69349">
    <property type="entry name" value="Phage fibre proteins"/>
    <property type="match status" value="1"/>
</dbReference>
<dbReference type="SUPFAM" id="SSF69279">
    <property type="entry name" value="Phage tail proteins"/>
    <property type="match status" value="1"/>
</dbReference>
<dbReference type="Pfam" id="PF04717">
    <property type="entry name" value="Phage_base_V"/>
    <property type="match status" value="1"/>
</dbReference>
<feature type="domain" description="Gp5/Type VI secretion system Vgr protein OB-fold" evidence="1">
    <location>
        <begin position="376"/>
        <end position="456"/>
    </location>
</feature>
<keyword evidence="3" id="KW-1185">Reference proteome</keyword>